<comment type="caution">
    <text evidence="4">The sequence shown here is derived from an EMBL/GenBank/DDBJ whole genome shotgun (WGS) entry which is preliminary data.</text>
</comment>
<gene>
    <name evidence="4" type="ORF">NQ317_012871</name>
</gene>
<sequence length="1034" mass="115695">MEVYSLEKRVLYEKIEQEIGVHIQLTFNTLTKQVTFMPYYVIINNAPFSIECQESDRSADPWTLVEPKSCSALWPLSGLEDKMLHLRVPETQEVTAKFLYTESHNTLLRLNNKYGGINVDIQLTEGAIYINIAPYADGSAPALLVNHSDVEIKYWEKDSIQQRSLEPKNTILYTWDNPSGPRVLCWDKGNKKEVTSDLRRDGIGEYNLDDHTKIYWASFLDGMQRTLLFTPDRSIAEEAQSSTLSQNIQQEINVSIHGLGLSLVNNEYRQEVMYIGIASSGIIWETSKMNGKRFKPFGGKESTHLEAAFQTYLVKQQNNEEDASSRVTLMDGKMLVDFEAGIMIKPIKRRIRRTFQTGLWMQMKTSLLQTHLHAKINRLQIDNQMFDCIFPVVLAPVPPPKSVAVDSGIKPFVEISILQLVMKNSQIRQFMYFKVLVQEFHIKVDMGFKQLFLTDMNLVNEPLYLHASLQSIQEQKSFYDLLHFSPLKIHISFSMASGSSAGQSSSTPNFLNILLQSIGVTLTDLQDVVFRLSYFEREFIFLTQKQLISEATSHYVGQTVKQLYVLVLGLDVIGNPYGLVLGITKGVEDLFYEPFQGAIQGPGEFAEGLALGVKSLVGHTVGGAAGAVSRITGAMGKGIAALTFDEDYQRKRREALRKQPSTVHEGFARSGKGLVMGVYSGVTGVFTKPVEGAKEQGVEGFFKGLGKGAVGLVTRPVAGVVDFASGSLDAVKRCADNGEETHRLRPPRFLQADCLVRPYNLHEAEGHKMLNEMSKGKYSTTDVYVGHYEVVKKKEVLLLTDKRVAYDYPLLVALVTPCGCGTTLLKCGTVPQNPGTSGNPVNNKKLVFFYSDTSGAWFLQEFSCKFLQVKLVCIIASSCYPLRKPATLSARIFGAFTKIDDIEWSYTWDEIPQPPKVVPKGVLLTTTEKKKKFFSSGETTKTILIDNPSIKEEICLKMDSLRIKYNASNVFSLNHARITWGSSYCSGDPFQLLIGGHVQSERVAIIWRQAQERSKTFLSSDAHPANCGLEVNCF</sequence>
<dbReference type="PANTHER" id="PTHR16166:SF93">
    <property type="entry name" value="INTERMEMBRANE LIPID TRANSFER PROTEIN VPS13"/>
    <property type="match status" value="1"/>
</dbReference>
<dbReference type="InterPro" id="IPR026847">
    <property type="entry name" value="VPS13"/>
</dbReference>
<dbReference type="Proteomes" id="UP001162164">
    <property type="component" value="Unassembled WGS sequence"/>
</dbReference>
<dbReference type="PANTHER" id="PTHR16166">
    <property type="entry name" value="VACUOLAR PROTEIN SORTING-ASSOCIATED PROTEIN VPS13"/>
    <property type="match status" value="1"/>
</dbReference>
<dbReference type="InterPro" id="IPR056748">
    <property type="entry name" value="VPS13-like_C"/>
</dbReference>
<reference evidence="4" key="1">
    <citation type="journal article" date="2023" name="Insect Mol. Biol.">
        <title>Genome sequencing provides insights into the evolution of gene families encoding plant cell wall-degrading enzymes in longhorned beetles.</title>
        <authorList>
            <person name="Shin N.R."/>
            <person name="Okamura Y."/>
            <person name="Kirsch R."/>
            <person name="Pauchet Y."/>
        </authorList>
    </citation>
    <scope>NUCLEOTIDE SEQUENCE</scope>
    <source>
        <strain evidence="4">MMC_N1</strain>
    </source>
</reference>
<dbReference type="InterPro" id="IPR009543">
    <property type="entry name" value="VPS13_VAB"/>
</dbReference>
<keyword evidence="5" id="KW-1185">Reference proteome</keyword>
<evidence type="ECO:0000313" key="5">
    <source>
        <dbReference type="Proteomes" id="UP001162164"/>
    </source>
</evidence>
<feature type="domain" description="Vacuolar protein sorting-associated protein 13 VPS13 adaptor binding" evidence="2">
    <location>
        <begin position="16"/>
        <end position="180"/>
    </location>
</feature>
<accession>A0ABQ9J887</accession>
<evidence type="ECO:0000259" key="2">
    <source>
        <dbReference type="Pfam" id="PF25036"/>
    </source>
</evidence>
<evidence type="ECO:0000256" key="1">
    <source>
        <dbReference type="ARBA" id="ARBA00006545"/>
    </source>
</evidence>
<evidence type="ECO:0000313" key="4">
    <source>
        <dbReference type="EMBL" id="KAJ8973732.1"/>
    </source>
</evidence>
<dbReference type="Pfam" id="PF25037">
    <property type="entry name" value="VPS13_C"/>
    <property type="match status" value="1"/>
</dbReference>
<protein>
    <submittedName>
        <fullName evidence="4">Uncharacterized protein</fullName>
    </submittedName>
</protein>
<dbReference type="EMBL" id="JAPWTJ010001125">
    <property type="protein sequence ID" value="KAJ8973732.1"/>
    <property type="molecule type" value="Genomic_DNA"/>
</dbReference>
<dbReference type="Pfam" id="PF25036">
    <property type="entry name" value="VPS13_VAB"/>
    <property type="match status" value="1"/>
</dbReference>
<organism evidence="4 5">
    <name type="scientific">Molorchus minor</name>
    <dbReference type="NCBI Taxonomy" id="1323400"/>
    <lineage>
        <taxon>Eukaryota</taxon>
        <taxon>Metazoa</taxon>
        <taxon>Ecdysozoa</taxon>
        <taxon>Arthropoda</taxon>
        <taxon>Hexapoda</taxon>
        <taxon>Insecta</taxon>
        <taxon>Pterygota</taxon>
        <taxon>Neoptera</taxon>
        <taxon>Endopterygota</taxon>
        <taxon>Coleoptera</taxon>
        <taxon>Polyphaga</taxon>
        <taxon>Cucujiformia</taxon>
        <taxon>Chrysomeloidea</taxon>
        <taxon>Cerambycidae</taxon>
        <taxon>Lamiinae</taxon>
        <taxon>Monochamini</taxon>
        <taxon>Molorchus</taxon>
    </lineage>
</organism>
<feature type="domain" description="Intermembrane lipid transfer protein VPS13-like C-terminal" evidence="3">
    <location>
        <begin position="744"/>
        <end position="806"/>
    </location>
</feature>
<comment type="similarity">
    <text evidence="1">Belongs to the VPS13 family.</text>
</comment>
<name>A0ABQ9J887_9CUCU</name>
<proteinExistence type="inferred from homology"/>
<evidence type="ECO:0000259" key="3">
    <source>
        <dbReference type="Pfam" id="PF25037"/>
    </source>
</evidence>